<dbReference type="InterPro" id="IPR014717">
    <property type="entry name" value="Transl_elong_EF1B/ribsomal_bS6"/>
</dbReference>
<protein>
    <recommendedName>
        <fullName evidence="3">Type 4a pilus biogenesis protein PilO</fullName>
    </recommendedName>
</protein>
<dbReference type="Gene3D" id="3.30.70.60">
    <property type="match status" value="1"/>
</dbReference>
<name>A0A2M6WHA1_9BACT</name>
<evidence type="ECO:0000313" key="1">
    <source>
        <dbReference type="EMBL" id="PIT92179.1"/>
    </source>
</evidence>
<organism evidence="1 2">
    <name type="scientific">Candidatus Harrisonbacteria bacterium CG10_big_fil_rev_8_21_14_0_10_42_17</name>
    <dbReference type="NCBI Taxonomy" id="1974584"/>
    <lineage>
        <taxon>Bacteria</taxon>
        <taxon>Candidatus Harrisoniibacteriota</taxon>
    </lineage>
</organism>
<dbReference type="Proteomes" id="UP000228635">
    <property type="component" value="Unassembled WGS sequence"/>
</dbReference>
<gene>
    <name evidence="1" type="ORF">COU08_03790</name>
</gene>
<dbReference type="EMBL" id="PFBA01000032">
    <property type="protein sequence ID" value="PIT92179.1"/>
    <property type="molecule type" value="Genomic_DNA"/>
</dbReference>
<dbReference type="AlphaFoldDB" id="A0A2M6WHA1"/>
<evidence type="ECO:0000313" key="2">
    <source>
        <dbReference type="Proteomes" id="UP000228635"/>
    </source>
</evidence>
<evidence type="ECO:0008006" key="3">
    <source>
        <dbReference type="Google" id="ProtNLM"/>
    </source>
</evidence>
<accession>A0A2M6WHA1</accession>
<proteinExistence type="predicted"/>
<reference evidence="2" key="1">
    <citation type="submission" date="2017-09" db="EMBL/GenBank/DDBJ databases">
        <title>Depth-based differentiation of microbial function through sediment-hosted aquifers and enrichment of novel symbionts in the deep terrestrial subsurface.</title>
        <authorList>
            <person name="Probst A.J."/>
            <person name="Ladd B."/>
            <person name="Jarett J.K."/>
            <person name="Geller-Mcgrath D.E."/>
            <person name="Sieber C.M.K."/>
            <person name="Emerson J.B."/>
            <person name="Anantharaman K."/>
            <person name="Thomas B.C."/>
            <person name="Malmstrom R."/>
            <person name="Stieglmeier M."/>
            <person name="Klingl A."/>
            <person name="Woyke T."/>
            <person name="Ryan C.M."/>
            <person name="Banfield J.F."/>
        </authorList>
    </citation>
    <scope>NUCLEOTIDE SEQUENCE [LARGE SCALE GENOMIC DNA]</scope>
</reference>
<comment type="caution">
    <text evidence="1">The sequence shown here is derived from an EMBL/GenBank/DDBJ whole genome shotgun (WGS) entry which is preliminary data.</text>
</comment>
<sequence length="183" mass="20484">MLLIGAIYVYASLVRGEYEKVNIKRGELASKKELLANQEKIIGEVRDLLVKYTETANLQETLELSLPNGQNIPTLINQMYVMPRLTGMSLESVNIAIEALRGNKIQTTTAGGATSERTINRIKIGSIELTVSANGSYEQFKRLLEILETNVRIMDVKTFSFSRPSNGEDIGFDITLNTYYQTE</sequence>